<evidence type="ECO:0000256" key="3">
    <source>
        <dbReference type="ARBA" id="ARBA00022475"/>
    </source>
</evidence>
<dbReference type="Pfam" id="PF00924">
    <property type="entry name" value="MS_channel_2nd"/>
    <property type="match status" value="1"/>
</dbReference>
<proteinExistence type="inferred from homology"/>
<dbReference type="Gene3D" id="1.10.287.1260">
    <property type="match status" value="1"/>
</dbReference>
<dbReference type="InterPro" id="IPR006685">
    <property type="entry name" value="MscS_channel_2nd"/>
</dbReference>
<feature type="transmembrane region" description="Helical" evidence="7">
    <location>
        <begin position="160"/>
        <end position="179"/>
    </location>
</feature>
<keyword evidence="6 7" id="KW-0472">Membrane</keyword>
<dbReference type="Gene3D" id="3.30.70.100">
    <property type="match status" value="1"/>
</dbReference>
<feature type="transmembrane region" description="Helical" evidence="7">
    <location>
        <begin position="69"/>
        <end position="91"/>
    </location>
</feature>
<comment type="caution">
    <text evidence="11">The sequence shown here is derived from an EMBL/GenBank/DDBJ whole genome shotgun (WGS) entry which is preliminary data.</text>
</comment>
<feature type="domain" description="Mechanosensitive ion channel MscS C-terminal" evidence="9">
    <location>
        <begin position="257"/>
        <end position="341"/>
    </location>
</feature>
<dbReference type="InterPro" id="IPR049278">
    <property type="entry name" value="MS_channel_C"/>
</dbReference>
<evidence type="ECO:0000256" key="7">
    <source>
        <dbReference type="SAM" id="Phobius"/>
    </source>
</evidence>
<dbReference type="InterPro" id="IPR023408">
    <property type="entry name" value="MscS_beta-dom_sf"/>
</dbReference>
<keyword evidence="3" id="KW-1003">Cell membrane</keyword>
<reference evidence="12" key="1">
    <citation type="journal article" date="2019" name="Int. J. Syst. Evol. Microbiol.">
        <title>The Global Catalogue of Microorganisms (GCM) 10K type strain sequencing project: providing services to taxonomists for standard genome sequencing and annotation.</title>
        <authorList>
            <consortium name="The Broad Institute Genomics Platform"/>
            <consortium name="The Broad Institute Genome Sequencing Center for Infectious Disease"/>
            <person name="Wu L."/>
            <person name="Ma J."/>
        </authorList>
    </citation>
    <scope>NUCLEOTIDE SEQUENCE [LARGE SCALE GENOMIC DNA]</scope>
    <source>
        <strain evidence="12">JCM 17805</strain>
    </source>
</reference>
<evidence type="ECO:0000256" key="2">
    <source>
        <dbReference type="ARBA" id="ARBA00008017"/>
    </source>
</evidence>
<protein>
    <submittedName>
        <fullName evidence="11">Mechanosensitive ion channel family protein</fullName>
    </submittedName>
</protein>
<dbReference type="SUPFAM" id="SSF50182">
    <property type="entry name" value="Sm-like ribonucleoproteins"/>
    <property type="match status" value="1"/>
</dbReference>
<dbReference type="InterPro" id="IPR049142">
    <property type="entry name" value="MS_channel_1st"/>
</dbReference>
<evidence type="ECO:0000256" key="6">
    <source>
        <dbReference type="ARBA" id="ARBA00023136"/>
    </source>
</evidence>
<sequence length="362" mass="40673">MQWPDDYNFWGSLSEHTFWIGQIVAILLLMGFAGWYVHRLFGALEKRFARSRVGWDSAMLLAARSPARWLIWIVGITWILQILNTAWPIPLLDAGRTLRRTVVIVLLAWFLLGFVKQLRASVPADNQLARAGVIEAGVRMAQLAIVIIAFLVILQTHGYSIASILAFGGIGGIAIGLAAKDMLANVFGGLMLHLDRPFHIGERIRFVNGSIEGAVEAIGWRQTRIRTPDRKPVYVPNALFTSHAVENFSRMDNRRIQVTVGLRYDDLNKLEVIAAEIEGYLKQHPGIDNRRILQVSFSQYGESTIDLLIDCFTRTTALVEYRAVKQQILLKAGQVIHQADADFAFPTRTIEGLITDKPMLQE</sequence>
<name>A0ABP8V2L3_9GAMM</name>
<evidence type="ECO:0000313" key="11">
    <source>
        <dbReference type="EMBL" id="GAA4650127.1"/>
    </source>
</evidence>
<dbReference type="PANTHER" id="PTHR43634:SF2">
    <property type="entry name" value="LOW CONDUCTANCE MECHANOSENSITIVE CHANNEL YNAI"/>
    <property type="match status" value="1"/>
</dbReference>
<keyword evidence="5 7" id="KW-1133">Transmembrane helix</keyword>
<comment type="subcellular location">
    <subcellularLocation>
        <location evidence="1">Cell membrane</location>
        <topology evidence="1">Multi-pass membrane protein</topology>
    </subcellularLocation>
</comment>
<dbReference type="Gene3D" id="2.30.30.60">
    <property type="match status" value="1"/>
</dbReference>
<evidence type="ECO:0000256" key="4">
    <source>
        <dbReference type="ARBA" id="ARBA00022692"/>
    </source>
</evidence>
<dbReference type="Proteomes" id="UP001500604">
    <property type="component" value="Unassembled WGS sequence"/>
</dbReference>
<evidence type="ECO:0000313" key="12">
    <source>
        <dbReference type="Proteomes" id="UP001500604"/>
    </source>
</evidence>
<keyword evidence="12" id="KW-1185">Reference proteome</keyword>
<evidence type="ECO:0000259" key="10">
    <source>
        <dbReference type="Pfam" id="PF21088"/>
    </source>
</evidence>
<feature type="transmembrane region" description="Helical" evidence="7">
    <location>
        <begin position="18"/>
        <end position="37"/>
    </location>
</feature>
<dbReference type="Pfam" id="PF21082">
    <property type="entry name" value="MS_channel_3rd"/>
    <property type="match status" value="1"/>
</dbReference>
<comment type="similarity">
    <text evidence="2">Belongs to the MscS (TC 1.A.23) family.</text>
</comment>
<feature type="domain" description="Mechanosensitive ion channel MscS" evidence="8">
    <location>
        <begin position="181"/>
        <end position="250"/>
    </location>
</feature>
<organism evidence="11 12">
    <name type="scientific">Kistimonas scapharcae</name>
    <dbReference type="NCBI Taxonomy" id="1036133"/>
    <lineage>
        <taxon>Bacteria</taxon>
        <taxon>Pseudomonadati</taxon>
        <taxon>Pseudomonadota</taxon>
        <taxon>Gammaproteobacteria</taxon>
        <taxon>Oceanospirillales</taxon>
        <taxon>Endozoicomonadaceae</taxon>
        <taxon>Kistimonas</taxon>
    </lineage>
</organism>
<dbReference type="InterPro" id="IPR010920">
    <property type="entry name" value="LSM_dom_sf"/>
</dbReference>
<dbReference type="InterPro" id="IPR045042">
    <property type="entry name" value="YnaI-like"/>
</dbReference>
<dbReference type="RefSeq" id="WP_345196222.1">
    <property type="nucleotide sequence ID" value="NZ_BAABFL010000365.1"/>
</dbReference>
<feature type="transmembrane region" description="Helical" evidence="7">
    <location>
        <begin position="136"/>
        <end position="154"/>
    </location>
</feature>
<evidence type="ECO:0000259" key="9">
    <source>
        <dbReference type="Pfam" id="PF21082"/>
    </source>
</evidence>
<keyword evidence="4 7" id="KW-0812">Transmembrane</keyword>
<gene>
    <name evidence="11" type="ORF">GCM10023116_24100</name>
</gene>
<evidence type="ECO:0000259" key="8">
    <source>
        <dbReference type="Pfam" id="PF00924"/>
    </source>
</evidence>
<dbReference type="InterPro" id="IPR011066">
    <property type="entry name" value="MscS_channel_C_sf"/>
</dbReference>
<dbReference type="PANTHER" id="PTHR43634">
    <property type="entry name" value="OW CONDUCTANCE MECHANOSENSITIVE CHANNEL"/>
    <property type="match status" value="1"/>
</dbReference>
<evidence type="ECO:0000256" key="5">
    <source>
        <dbReference type="ARBA" id="ARBA00022989"/>
    </source>
</evidence>
<dbReference type="Pfam" id="PF21088">
    <property type="entry name" value="MS_channel_1st"/>
    <property type="match status" value="1"/>
</dbReference>
<dbReference type="SUPFAM" id="SSF82861">
    <property type="entry name" value="Mechanosensitive channel protein MscS (YggB), transmembrane region"/>
    <property type="match status" value="1"/>
</dbReference>
<feature type="domain" description="Mechanosensitive ion channel transmembrane helices 2/3" evidence="10">
    <location>
        <begin position="145"/>
        <end position="180"/>
    </location>
</feature>
<dbReference type="InterPro" id="IPR011014">
    <property type="entry name" value="MscS_channel_TM-2"/>
</dbReference>
<dbReference type="SUPFAM" id="SSF82689">
    <property type="entry name" value="Mechanosensitive channel protein MscS (YggB), C-terminal domain"/>
    <property type="match status" value="1"/>
</dbReference>
<feature type="transmembrane region" description="Helical" evidence="7">
    <location>
        <begin position="97"/>
        <end position="115"/>
    </location>
</feature>
<evidence type="ECO:0000256" key="1">
    <source>
        <dbReference type="ARBA" id="ARBA00004651"/>
    </source>
</evidence>
<accession>A0ABP8V2L3</accession>
<dbReference type="EMBL" id="BAABFL010000365">
    <property type="protein sequence ID" value="GAA4650127.1"/>
    <property type="molecule type" value="Genomic_DNA"/>
</dbReference>